<protein>
    <submittedName>
        <fullName evidence="1">Uncharacterized protein</fullName>
    </submittedName>
</protein>
<name>A0A0V1BXY8_TRISP</name>
<sequence length="138" mass="16780">MAENAYYKNDILKKLLFKLFVNHKFNCFVQYKTAWNSDYLITDYPITDYPITDYLSTFYARYTYYYKGKGFEFEAKTKLKNKNFKSCKERLEYQLRPRSKISVQKLPVVSDYQPKTWMAGDIVSRWYDEIFIPHAEKY</sequence>
<comment type="caution">
    <text evidence="1">The sequence shown here is derived from an EMBL/GenBank/DDBJ whole genome shotgun (WGS) entry which is preliminary data.</text>
</comment>
<dbReference type="AlphaFoldDB" id="A0A0V1BXY8"/>
<proteinExistence type="predicted"/>
<accession>A0A0V1BXY8</accession>
<evidence type="ECO:0000313" key="1">
    <source>
        <dbReference type="EMBL" id="KRY41935.1"/>
    </source>
</evidence>
<keyword evidence="2" id="KW-1185">Reference proteome</keyword>
<gene>
    <name evidence="1" type="ORF">T01_12796</name>
</gene>
<dbReference type="Proteomes" id="UP000054776">
    <property type="component" value="Unassembled WGS sequence"/>
</dbReference>
<reference evidence="1 2" key="1">
    <citation type="submission" date="2015-01" db="EMBL/GenBank/DDBJ databases">
        <title>Evolution of Trichinella species and genotypes.</title>
        <authorList>
            <person name="Korhonen P.K."/>
            <person name="Edoardo P."/>
            <person name="Giuseppe L.R."/>
            <person name="Gasser R.B."/>
        </authorList>
    </citation>
    <scope>NUCLEOTIDE SEQUENCE [LARGE SCALE GENOMIC DNA]</scope>
    <source>
        <strain evidence="1">ISS3</strain>
    </source>
</reference>
<evidence type="ECO:0000313" key="2">
    <source>
        <dbReference type="Proteomes" id="UP000054776"/>
    </source>
</evidence>
<dbReference type="EMBL" id="JYDH01000005">
    <property type="protein sequence ID" value="KRY41935.1"/>
    <property type="molecule type" value="Genomic_DNA"/>
</dbReference>
<organism evidence="1 2">
    <name type="scientific">Trichinella spiralis</name>
    <name type="common">Trichina worm</name>
    <dbReference type="NCBI Taxonomy" id="6334"/>
    <lineage>
        <taxon>Eukaryota</taxon>
        <taxon>Metazoa</taxon>
        <taxon>Ecdysozoa</taxon>
        <taxon>Nematoda</taxon>
        <taxon>Enoplea</taxon>
        <taxon>Dorylaimia</taxon>
        <taxon>Trichinellida</taxon>
        <taxon>Trichinellidae</taxon>
        <taxon>Trichinella</taxon>
    </lineage>
</organism>
<dbReference type="InParanoid" id="A0A0V1BXY8"/>